<dbReference type="EMBL" id="DXGG01000161">
    <property type="protein sequence ID" value="HIW87635.1"/>
    <property type="molecule type" value="Genomic_DNA"/>
</dbReference>
<comment type="caution">
    <text evidence="1">The sequence shown here is derived from an EMBL/GenBank/DDBJ whole genome shotgun (WGS) entry which is preliminary data.</text>
</comment>
<proteinExistence type="predicted"/>
<dbReference type="AlphaFoldDB" id="A0A9D1RHQ0"/>
<evidence type="ECO:0000313" key="2">
    <source>
        <dbReference type="Proteomes" id="UP000824267"/>
    </source>
</evidence>
<protein>
    <submittedName>
        <fullName evidence="1">Uncharacterized protein</fullName>
    </submittedName>
</protein>
<gene>
    <name evidence="1" type="ORF">IAC47_05110</name>
</gene>
<dbReference type="Proteomes" id="UP000824267">
    <property type="component" value="Unassembled WGS sequence"/>
</dbReference>
<name>A0A9D1RHQ0_9BACT</name>
<evidence type="ECO:0000313" key="1">
    <source>
        <dbReference type="EMBL" id="HIW87635.1"/>
    </source>
</evidence>
<organism evidence="1 2">
    <name type="scientific">Candidatus Onthomorpha intestinigallinarum</name>
    <dbReference type="NCBI Taxonomy" id="2840880"/>
    <lineage>
        <taxon>Bacteria</taxon>
        <taxon>Pseudomonadati</taxon>
        <taxon>Bacteroidota</taxon>
        <taxon>Bacteroidia</taxon>
        <taxon>Bacteroidales</taxon>
        <taxon>Candidatus Onthomorpha</taxon>
    </lineage>
</organism>
<reference evidence="1" key="2">
    <citation type="submission" date="2021-04" db="EMBL/GenBank/DDBJ databases">
        <authorList>
            <person name="Gilroy R."/>
        </authorList>
    </citation>
    <scope>NUCLEOTIDE SEQUENCE</scope>
    <source>
        <strain evidence="1">Gambia16-930</strain>
    </source>
</reference>
<reference evidence="1" key="1">
    <citation type="journal article" date="2021" name="PeerJ">
        <title>Extensive microbial diversity within the chicken gut microbiome revealed by metagenomics and culture.</title>
        <authorList>
            <person name="Gilroy R."/>
            <person name="Ravi A."/>
            <person name="Getino M."/>
            <person name="Pursley I."/>
            <person name="Horton D.L."/>
            <person name="Alikhan N.F."/>
            <person name="Baker D."/>
            <person name="Gharbi K."/>
            <person name="Hall N."/>
            <person name="Watson M."/>
            <person name="Adriaenssens E.M."/>
            <person name="Foster-Nyarko E."/>
            <person name="Jarju S."/>
            <person name="Secka A."/>
            <person name="Antonio M."/>
            <person name="Oren A."/>
            <person name="Chaudhuri R.R."/>
            <person name="La Ragione R."/>
            <person name="Hildebrand F."/>
            <person name="Pallen M.J."/>
        </authorList>
    </citation>
    <scope>NUCLEOTIDE SEQUENCE</scope>
    <source>
        <strain evidence="1">Gambia16-930</strain>
    </source>
</reference>
<feature type="non-terminal residue" evidence="1">
    <location>
        <position position="1"/>
    </location>
</feature>
<sequence length="76" mass="8637">PGPVKINGFQDRRIRPLCQLSVCKGTSFFHSDKLSARFFCSFTLTFCPLERKKCYFCSKIAGLILIRNQNGKEGFA</sequence>
<accession>A0A9D1RHQ0</accession>